<dbReference type="RefSeq" id="WP_090289379.1">
    <property type="nucleotide sequence ID" value="NZ_FNCK01000002.1"/>
</dbReference>
<dbReference type="Pfam" id="PF02565">
    <property type="entry name" value="RecO_C"/>
    <property type="match status" value="1"/>
</dbReference>
<evidence type="ECO:0000256" key="1">
    <source>
        <dbReference type="ARBA" id="ARBA00007452"/>
    </source>
</evidence>
<dbReference type="EMBL" id="FNCK01000002">
    <property type="protein sequence ID" value="SDG04678.1"/>
    <property type="molecule type" value="Genomic_DNA"/>
</dbReference>
<dbReference type="InterPro" id="IPR042242">
    <property type="entry name" value="RecO_C"/>
</dbReference>
<dbReference type="STRING" id="120956.SAMN05421791_102308"/>
<dbReference type="OrthoDB" id="9797083at2"/>
<comment type="similarity">
    <text evidence="1 7">Belongs to the RecO family.</text>
</comment>
<gene>
    <name evidence="7" type="primary">recO</name>
    <name evidence="9" type="ORF">SAMN05421791_102308</name>
</gene>
<proteinExistence type="inferred from homology"/>
<feature type="domain" description="DNA replication/recombination mediator RecO N-terminal" evidence="8">
    <location>
        <begin position="1"/>
        <end position="78"/>
    </location>
</feature>
<dbReference type="Pfam" id="PF11967">
    <property type="entry name" value="RecO_N"/>
    <property type="match status" value="1"/>
</dbReference>
<dbReference type="Proteomes" id="UP000199708">
    <property type="component" value="Unassembled WGS sequence"/>
</dbReference>
<dbReference type="SUPFAM" id="SSF57863">
    <property type="entry name" value="ArfGap/RecO-like zinc finger"/>
    <property type="match status" value="1"/>
</dbReference>
<dbReference type="Gene3D" id="1.20.1440.120">
    <property type="entry name" value="Recombination protein O, C-terminal domain"/>
    <property type="match status" value="1"/>
</dbReference>
<evidence type="ECO:0000313" key="9">
    <source>
        <dbReference type="EMBL" id="SDG04678.1"/>
    </source>
</evidence>
<evidence type="ECO:0000256" key="3">
    <source>
        <dbReference type="ARBA" id="ARBA00022763"/>
    </source>
</evidence>
<keyword evidence="3 7" id="KW-0227">DNA damage</keyword>
<dbReference type="GO" id="GO:0043590">
    <property type="term" value="C:bacterial nucleoid"/>
    <property type="evidence" value="ECO:0007669"/>
    <property type="project" value="TreeGrafter"/>
</dbReference>
<dbReference type="Gene3D" id="2.40.50.140">
    <property type="entry name" value="Nucleic acid-binding proteins"/>
    <property type="match status" value="1"/>
</dbReference>
<name>A0A1G7R1R7_9LACT</name>
<evidence type="ECO:0000256" key="4">
    <source>
        <dbReference type="ARBA" id="ARBA00023172"/>
    </source>
</evidence>
<evidence type="ECO:0000313" key="10">
    <source>
        <dbReference type="Proteomes" id="UP000199708"/>
    </source>
</evidence>
<comment type="function">
    <text evidence="7">Involved in DNA repair and RecF pathway recombination.</text>
</comment>
<evidence type="ECO:0000256" key="7">
    <source>
        <dbReference type="HAMAP-Rule" id="MF_00201"/>
    </source>
</evidence>
<dbReference type="AlphaFoldDB" id="A0A1G7R1R7"/>
<dbReference type="PANTHER" id="PTHR33991:SF1">
    <property type="entry name" value="DNA REPAIR PROTEIN RECO"/>
    <property type="match status" value="1"/>
</dbReference>
<dbReference type="InterPro" id="IPR012340">
    <property type="entry name" value="NA-bd_OB-fold"/>
</dbReference>
<dbReference type="NCBIfam" id="TIGR00613">
    <property type="entry name" value="reco"/>
    <property type="match status" value="1"/>
</dbReference>
<evidence type="ECO:0000256" key="6">
    <source>
        <dbReference type="ARBA" id="ARBA00033409"/>
    </source>
</evidence>
<accession>A0A1G7R1R7</accession>
<dbReference type="GO" id="GO:0006310">
    <property type="term" value="P:DNA recombination"/>
    <property type="evidence" value="ECO:0007669"/>
    <property type="project" value="UniProtKB-UniRule"/>
</dbReference>
<reference evidence="9 10" key="1">
    <citation type="submission" date="2016-10" db="EMBL/GenBank/DDBJ databases">
        <authorList>
            <person name="de Groot N.N."/>
        </authorList>
    </citation>
    <scope>NUCLEOTIDE SEQUENCE [LARGE SCALE GENOMIC DNA]</scope>
    <source>
        <strain evidence="9 10">ATCC BAA-466</strain>
    </source>
</reference>
<organism evidence="9 10">
    <name type="scientific">Facklamia miroungae</name>
    <dbReference type="NCBI Taxonomy" id="120956"/>
    <lineage>
        <taxon>Bacteria</taxon>
        <taxon>Bacillati</taxon>
        <taxon>Bacillota</taxon>
        <taxon>Bacilli</taxon>
        <taxon>Lactobacillales</taxon>
        <taxon>Aerococcaceae</taxon>
        <taxon>Facklamia</taxon>
    </lineage>
</organism>
<dbReference type="PANTHER" id="PTHR33991">
    <property type="entry name" value="DNA REPAIR PROTEIN RECO"/>
    <property type="match status" value="1"/>
</dbReference>
<dbReference type="InterPro" id="IPR003717">
    <property type="entry name" value="RecO"/>
</dbReference>
<keyword evidence="4 7" id="KW-0233">DNA recombination</keyword>
<dbReference type="InterPro" id="IPR022572">
    <property type="entry name" value="DNA_rep/recomb_RecO_N"/>
</dbReference>
<evidence type="ECO:0000256" key="2">
    <source>
        <dbReference type="ARBA" id="ARBA00021310"/>
    </source>
</evidence>
<dbReference type="GO" id="GO:0006302">
    <property type="term" value="P:double-strand break repair"/>
    <property type="evidence" value="ECO:0007669"/>
    <property type="project" value="TreeGrafter"/>
</dbReference>
<keyword evidence="10" id="KW-1185">Reference proteome</keyword>
<evidence type="ECO:0000259" key="8">
    <source>
        <dbReference type="Pfam" id="PF11967"/>
    </source>
</evidence>
<dbReference type="SUPFAM" id="SSF50249">
    <property type="entry name" value="Nucleic acid-binding proteins"/>
    <property type="match status" value="1"/>
</dbReference>
<dbReference type="HAMAP" id="MF_00201">
    <property type="entry name" value="RecO"/>
    <property type="match status" value="1"/>
</dbReference>
<keyword evidence="5 7" id="KW-0234">DNA repair</keyword>
<sequence>MNEKFTGIVLFIRPHREKDSLVKIFTHEYGTKMFFVRGLQSLNHPLKKHLIPLTEHEYLGTIHQQGLSFLKEGHTLNVFKSIQSDPFKQAHAAYLSQLIDASIEDNCADQELFQIFKQSLAIVDQREDARPIQLLLQLKLLQRFGVQLNWENCLVCGSSEGIMDFSMAHQGVLCQKHLEVDPNRMHLSQKQIKILQLFSHLNLSQLGHVDISDNTYRRINEVIFEIYHELVGIKLKGESYLNQLYKVADQLMPSKVKGS</sequence>
<protein>
    <recommendedName>
        <fullName evidence="2 7">DNA repair protein RecO</fullName>
    </recommendedName>
    <alternativeName>
        <fullName evidence="6 7">Recombination protein O</fullName>
    </alternativeName>
</protein>
<evidence type="ECO:0000256" key="5">
    <source>
        <dbReference type="ARBA" id="ARBA00023204"/>
    </source>
</evidence>
<dbReference type="InterPro" id="IPR037278">
    <property type="entry name" value="ARFGAP/RecO"/>
</dbReference>